<gene>
    <name evidence="9" type="ORF">GKE01_06055</name>
</gene>
<feature type="domain" description="ABC3 transporter permease C-terminal" evidence="7">
    <location>
        <begin position="300"/>
        <end position="424"/>
    </location>
</feature>
<proteinExistence type="predicted"/>
<evidence type="ECO:0000256" key="4">
    <source>
        <dbReference type="ARBA" id="ARBA00022989"/>
    </source>
</evidence>
<feature type="domain" description="MacB-like periplasmic core" evidence="8">
    <location>
        <begin position="20"/>
        <end position="251"/>
    </location>
</feature>
<evidence type="ECO:0000256" key="6">
    <source>
        <dbReference type="SAM" id="Phobius"/>
    </source>
</evidence>
<feature type="transmembrane region" description="Helical" evidence="6">
    <location>
        <begin position="295"/>
        <end position="316"/>
    </location>
</feature>
<dbReference type="GO" id="GO:0005886">
    <property type="term" value="C:plasma membrane"/>
    <property type="evidence" value="ECO:0007669"/>
    <property type="project" value="UniProtKB-SubCell"/>
</dbReference>
<evidence type="ECO:0000259" key="8">
    <source>
        <dbReference type="Pfam" id="PF12704"/>
    </source>
</evidence>
<comment type="subcellular location">
    <subcellularLocation>
        <location evidence="1">Cell membrane</location>
        <topology evidence="1">Multi-pass membrane protein</topology>
    </subcellularLocation>
</comment>
<evidence type="ECO:0000256" key="3">
    <source>
        <dbReference type="ARBA" id="ARBA00022692"/>
    </source>
</evidence>
<dbReference type="InterPro" id="IPR050250">
    <property type="entry name" value="Macrolide_Exporter_MacB"/>
</dbReference>
<dbReference type="PANTHER" id="PTHR30572">
    <property type="entry name" value="MEMBRANE COMPONENT OF TRANSPORTER-RELATED"/>
    <property type="match status" value="1"/>
</dbReference>
<feature type="transmembrane region" description="Helical" evidence="6">
    <location>
        <begin position="21"/>
        <end position="43"/>
    </location>
</feature>
<evidence type="ECO:0000256" key="5">
    <source>
        <dbReference type="ARBA" id="ARBA00023136"/>
    </source>
</evidence>
<keyword evidence="2" id="KW-1003">Cell membrane</keyword>
<dbReference type="InterPro" id="IPR003838">
    <property type="entry name" value="ABC3_permease_C"/>
</dbReference>
<dbReference type="Pfam" id="PF02687">
    <property type="entry name" value="FtsX"/>
    <property type="match status" value="1"/>
</dbReference>
<name>A0A6G1ZB47_9BACT</name>
<accession>A0A6G1ZB47</accession>
<feature type="transmembrane region" description="Helical" evidence="6">
    <location>
        <begin position="350"/>
        <end position="371"/>
    </location>
</feature>
<dbReference type="RefSeq" id="WP_010800265.1">
    <property type="nucleotide sequence ID" value="NZ_CAJSYT010000012.1"/>
</dbReference>
<organism evidence="9">
    <name type="scientific">Parabacteroides goldsteinii</name>
    <dbReference type="NCBI Taxonomy" id="328812"/>
    <lineage>
        <taxon>Bacteria</taxon>
        <taxon>Pseudomonadati</taxon>
        <taxon>Bacteroidota</taxon>
        <taxon>Bacteroidia</taxon>
        <taxon>Bacteroidales</taxon>
        <taxon>Tannerellaceae</taxon>
        <taxon>Parabacteroides</taxon>
    </lineage>
</organism>
<sequence>MFRQYLIQALNLMKQNRFFSFVYILGTALAISMVMMMAIVYYIRTADIAPEVNRGRLCLLDAATSVSKDGQSNWTGNLSFKTIREVYYPLRTPELVSAYIRPGIFTYNVGEMQLRIPGGKDKFEINLSATDAAYWQMFRFTFIDGKPYTPADFESGLRRIVLSETRARQLFGKPDVAGQGVLLNDVEYTVAGVVRDISAVNTITCADAWVPFTLYPELMISDGAEGVLGMLELCIRCRSIDDLSVLRKEIDQNRKRYNTTLKDWEYIANERGDVRTWRTFILSKLDWRTSPSKQLMQYGLLLCIFLLVPAVNLSGLSSSDMVKRIPELGLRKAFGASRATLIVQVLTENFLYTFLGGIVGLLFSFLLVFLLRNLLFGIEQMTGEVSLSPGMLLNLPVFFITFGFCLLLNLLSALLPAWLSTRVSIVKAINDK</sequence>
<reference evidence="9" key="1">
    <citation type="journal article" date="2019" name="Nat. Med.">
        <title>A library of human gut bacterial isolates paired with longitudinal multiomics data enables mechanistic microbiome research.</title>
        <authorList>
            <person name="Poyet M."/>
            <person name="Groussin M."/>
            <person name="Gibbons S.M."/>
            <person name="Avila-Pacheco J."/>
            <person name="Jiang X."/>
            <person name="Kearney S.M."/>
            <person name="Perrotta A.R."/>
            <person name="Berdy B."/>
            <person name="Zhao S."/>
            <person name="Lieberman T.D."/>
            <person name="Swanson P.K."/>
            <person name="Smith M."/>
            <person name="Roesemann S."/>
            <person name="Alexander J.E."/>
            <person name="Rich S.A."/>
            <person name="Livny J."/>
            <person name="Vlamakis H."/>
            <person name="Clish C."/>
            <person name="Bullock K."/>
            <person name="Deik A."/>
            <person name="Scott J."/>
            <person name="Pierce K.A."/>
            <person name="Xavier R.J."/>
            <person name="Alm E.J."/>
        </authorList>
    </citation>
    <scope>NUCLEOTIDE SEQUENCE</scope>
    <source>
        <strain evidence="9">BIOML-A4</strain>
    </source>
</reference>
<dbReference type="EMBL" id="WKLP01000006">
    <property type="protein sequence ID" value="MRY11035.1"/>
    <property type="molecule type" value="Genomic_DNA"/>
</dbReference>
<keyword evidence="5 6" id="KW-0472">Membrane</keyword>
<evidence type="ECO:0000313" key="9">
    <source>
        <dbReference type="EMBL" id="MRY11035.1"/>
    </source>
</evidence>
<dbReference type="GO" id="GO:0022857">
    <property type="term" value="F:transmembrane transporter activity"/>
    <property type="evidence" value="ECO:0007669"/>
    <property type="project" value="TreeGrafter"/>
</dbReference>
<comment type="caution">
    <text evidence="9">The sequence shown here is derived from an EMBL/GenBank/DDBJ whole genome shotgun (WGS) entry which is preliminary data.</text>
</comment>
<dbReference type="InterPro" id="IPR025857">
    <property type="entry name" value="MacB_PCD"/>
</dbReference>
<keyword evidence="4 6" id="KW-1133">Transmembrane helix</keyword>
<protein>
    <submittedName>
        <fullName evidence="9">FtsX-like permease family protein</fullName>
    </submittedName>
</protein>
<keyword evidence="3 6" id="KW-0812">Transmembrane</keyword>
<feature type="transmembrane region" description="Helical" evidence="6">
    <location>
        <begin position="391"/>
        <end position="419"/>
    </location>
</feature>
<dbReference type="AlphaFoldDB" id="A0A6G1ZB47"/>
<dbReference type="Pfam" id="PF12704">
    <property type="entry name" value="MacB_PCD"/>
    <property type="match status" value="1"/>
</dbReference>
<evidence type="ECO:0000256" key="1">
    <source>
        <dbReference type="ARBA" id="ARBA00004651"/>
    </source>
</evidence>
<evidence type="ECO:0000259" key="7">
    <source>
        <dbReference type="Pfam" id="PF02687"/>
    </source>
</evidence>
<dbReference type="PANTHER" id="PTHR30572:SF18">
    <property type="entry name" value="ABC-TYPE MACROLIDE FAMILY EXPORT SYSTEM PERMEASE COMPONENT 2"/>
    <property type="match status" value="1"/>
</dbReference>
<evidence type="ECO:0000256" key="2">
    <source>
        <dbReference type="ARBA" id="ARBA00022475"/>
    </source>
</evidence>